<accession>A0A3A9KRK6</accession>
<organism evidence="2 3">
    <name type="scientific">Moraxella catarrhalis</name>
    <name type="common">Branhamella catarrhalis</name>
    <dbReference type="NCBI Taxonomy" id="480"/>
    <lineage>
        <taxon>Bacteria</taxon>
        <taxon>Pseudomonadati</taxon>
        <taxon>Pseudomonadota</taxon>
        <taxon>Gammaproteobacteria</taxon>
        <taxon>Moraxellales</taxon>
        <taxon>Moraxellaceae</taxon>
        <taxon>Moraxella</taxon>
    </lineage>
</organism>
<dbReference type="AlphaFoldDB" id="A0A3A9KRK6"/>
<evidence type="ECO:0000313" key="2">
    <source>
        <dbReference type="EMBL" id="AZQ93908.1"/>
    </source>
</evidence>
<evidence type="ECO:0000313" key="3">
    <source>
        <dbReference type="Proteomes" id="UP000280228"/>
    </source>
</evidence>
<feature type="transmembrane region" description="Helical" evidence="1">
    <location>
        <begin position="7"/>
        <end position="28"/>
    </location>
</feature>
<dbReference type="EMBL" id="CP034662">
    <property type="protein sequence ID" value="AZQ93908.1"/>
    <property type="molecule type" value="Genomic_DNA"/>
</dbReference>
<keyword evidence="1" id="KW-1133">Transmembrane helix</keyword>
<keyword evidence="1" id="KW-0472">Membrane</keyword>
<dbReference type="GeneID" id="66585158"/>
<gene>
    <name evidence="2" type="ORF">EJK53_1606</name>
</gene>
<sequence>MKKLFKFILIAVIALIGLGIIIGMLSGGDNNNQSASNNTAEPAAPAEPPMMVSATEIASDYDDNEVAADQKYKGKMLEVSGNVARIDSGVGDKAIVQLVGKNEFQTVSAQGNNDFTQYATTLKKGQDIVLVCKGDGEVIGSPQLKNCQPK</sequence>
<keyword evidence="1" id="KW-0812">Transmembrane</keyword>
<dbReference type="OMA" id="REHEAWM"/>
<dbReference type="InterPro" id="IPR024422">
    <property type="entry name" value="Protein_unknown_function_OB"/>
</dbReference>
<dbReference type="RefSeq" id="WP_013107937.1">
    <property type="nucleotide sequence ID" value="NZ_CP010900.1"/>
</dbReference>
<evidence type="ECO:0000256" key="1">
    <source>
        <dbReference type="SAM" id="Phobius"/>
    </source>
</evidence>
<dbReference type="Pfam" id="PF12869">
    <property type="entry name" value="tRNA_anti-like"/>
    <property type="match status" value="1"/>
</dbReference>
<reference evidence="2 3" key="1">
    <citation type="submission" date="2018-12" db="EMBL/GenBank/DDBJ databases">
        <title>Persistence of Moraxella catarrhalis in Chronic Obstructive Pulmonary Disease and Regulation of the Hag/MID Adhesin.</title>
        <authorList>
            <person name="Murphy T."/>
            <person name="Zhao X."/>
            <person name="Vyas G."/>
            <person name="Aluvathingal J."/>
            <person name="Nadendla S."/>
            <person name="Tallon L."/>
            <person name="Tettelin H."/>
        </authorList>
    </citation>
    <scope>NUCLEOTIDE SEQUENCE [LARGE SCALE GENOMIC DNA]</scope>
    <source>
        <strain evidence="2 3">46P58B1</strain>
    </source>
</reference>
<protein>
    <submittedName>
        <fullName evidence="2">tRNA_anti-like family protein</fullName>
    </submittedName>
</protein>
<name>A0A3A9KRK6_MORCA</name>
<dbReference type="Proteomes" id="UP000280228">
    <property type="component" value="Chromosome"/>
</dbReference>
<proteinExistence type="predicted"/>